<keyword evidence="3" id="KW-0813">Transport</keyword>
<protein>
    <submittedName>
        <fullName evidence="5">DctP family TRAP transporter solute-binding subunit</fullName>
    </submittedName>
</protein>
<sequence>MPSGSIRSGRRPSRTCGRTMEACRPGGADARHVAHACGARLRQTLRDTAHRSFRGGHDMSFNTVSGKSLAAAVALLALGMAGTAQGATLIKLGTNFASPDQVEYQAVQAFKRYVEFRSNGEIELRVFAESLGGDREIFEQVQQGSLELAFPADGAIAGFYAPVQVLSIPYAVTTSPVAWKFLESDFMRELTADMLEQTGVRTLVTAESGFRSMSNNVRQIREPADMEGLKMRTMQSPVYMEMMRALGATPTPLPATELVMSLRQGIVDGQENPIPAIADSGIGEVQSFVSADDHTLGVQFLVTNDDWWQTLDQTTREILQEGAHLLANYSQALKMDKLELSIQKLRDRGVDVYLNTNAEKEMFREAAQPAVRAFIEEQVGTELVERFLGAVEEANASVYSH</sequence>
<dbReference type="GO" id="GO:0055085">
    <property type="term" value="P:transmembrane transport"/>
    <property type="evidence" value="ECO:0007669"/>
    <property type="project" value="InterPro"/>
</dbReference>
<dbReference type="InterPro" id="IPR018389">
    <property type="entry name" value="DctP_fam"/>
</dbReference>
<dbReference type="InterPro" id="IPR038404">
    <property type="entry name" value="TRAP_DctP_sf"/>
</dbReference>
<dbReference type="Gene3D" id="3.40.190.170">
    <property type="entry name" value="Bacterial extracellular solute-binding protein, family 7"/>
    <property type="match status" value="1"/>
</dbReference>
<reference evidence="5 6" key="1">
    <citation type="journal article" date="2016" name="Int. J. Syst. Evol. Microbiol.">
        <title>Arsenicitalea aurantiaca gen. nov., sp. nov., a new member of the family Hyphomicrobiaceae, isolated from high-arsenic sediment.</title>
        <authorList>
            <person name="Mu Y."/>
            <person name="Zhou L."/>
            <person name="Zeng X.C."/>
            <person name="Liu L."/>
            <person name="Pan Y."/>
            <person name="Chen X."/>
            <person name="Wang J."/>
            <person name="Li S."/>
            <person name="Li W.J."/>
            <person name="Wang Y."/>
        </authorList>
    </citation>
    <scope>NUCLEOTIDE SEQUENCE [LARGE SCALE GENOMIC DNA]</scope>
    <source>
        <strain evidence="5 6">42-50</strain>
    </source>
</reference>
<evidence type="ECO:0000313" key="6">
    <source>
        <dbReference type="Proteomes" id="UP000281547"/>
    </source>
</evidence>
<evidence type="ECO:0000256" key="1">
    <source>
        <dbReference type="ARBA" id="ARBA00004196"/>
    </source>
</evidence>
<keyword evidence="4" id="KW-0732">Signal</keyword>
<evidence type="ECO:0000256" key="4">
    <source>
        <dbReference type="ARBA" id="ARBA00022729"/>
    </source>
</evidence>
<dbReference type="GO" id="GO:0030288">
    <property type="term" value="C:outer membrane-bounded periplasmic space"/>
    <property type="evidence" value="ECO:0007669"/>
    <property type="project" value="InterPro"/>
</dbReference>
<comment type="subcellular location">
    <subcellularLocation>
        <location evidence="1">Cell envelope</location>
    </subcellularLocation>
</comment>
<evidence type="ECO:0000313" key="5">
    <source>
        <dbReference type="EMBL" id="RUT28868.1"/>
    </source>
</evidence>
<evidence type="ECO:0000256" key="2">
    <source>
        <dbReference type="ARBA" id="ARBA00009023"/>
    </source>
</evidence>
<name>A0A433X489_9HYPH</name>
<proteinExistence type="inferred from homology"/>
<organism evidence="5 6">
    <name type="scientific">Arsenicitalea aurantiaca</name>
    <dbReference type="NCBI Taxonomy" id="1783274"/>
    <lineage>
        <taxon>Bacteria</taxon>
        <taxon>Pseudomonadati</taxon>
        <taxon>Pseudomonadota</taxon>
        <taxon>Alphaproteobacteria</taxon>
        <taxon>Hyphomicrobiales</taxon>
        <taxon>Devosiaceae</taxon>
        <taxon>Arsenicitalea</taxon>
    </lineage>
</organism>
<dbReference type="AlphaFoldDB" id="A0A433X489"/>
<comment type="caution">
    <text evidence="5">The sequence shown here is derived from an EMBL/GenBank/DDBJ whole genome shotgun (WGS) entry which is preliminary data.</text>
</comment>
<dbReference type="PANTHER" id="PTHR33376:SF4">
    <property type="entry name" value="SIALIC ACID-BINDING PERIPLASMIC PROTEIN SIAP"/>
    <property type="match status" value="1"/>
</dbReference>
<accession>A0A433X489</accession>
<dbReference type="NCBIfam" id="NF037995">
    <property type="entry name" value="TRAP_S1"/>
    <property type="match status" value="1"/>
</dbReference>
<evidence type="ECO:0000256" key="3">
    <source>
        <dbReference type="ARBA" id="ARBA00022448"/>
    </source>
</evidence>
<dbReference type="Proteomes" id="UP000281547">
    <property type="component" value="Unassembled WGS sequence"/>
</dbReference>
<keyword evidence="6" id="KW-1185">Reference proteome</keyword>
<dbReference type="NCBIfam" id="TIGR00787">
    <property type="entry name" value="dctP"/>
    <property type="match status" value="1"/>
</dbReference>
<dbReference type="EMBL" id="RZNJ01000006">
    <property type="protein sequence ID" value="RUT28868.1"/>
    <property type="molecule type" value="Genomic_DNA"/>
</dbReference>
<dbReference type="Pfam" id="PF03480">
    <property type="entry name" value="DctP"/>
    <property type="match status" value="1"/>
</dbReference>
<dbReference type="InterPro" id="IPR004682">
    <property type="entry name" value="TRAP_DctP"/>
</dbReference>
<gene>
    <name evidence="5" type="ORF">EMQ25_15895</name>
</gene>
<comment type="similarity">
    <text evidence="2">Belongs to the bacterial solute-binding protein 7 family.</text>
</comment>
<dbReference type="PANTHER" id="PTHR33376">
    <property type="match status" value="1"/>
</dbReference>